<organism evidence="1">
    <name type="scientific">Rhizophagus irregularis (strain DAOM 181602 / DAOM 197198 / MUCL 43194)</name>
    <name type="common">Arbuscular mycorrhizal fungus</name>
    <name type="synonym">Glomus intraradices</name>
    <dbReference type="NCBI Taxonomy" id="747089"/>
    <lineage>
        <taxon>Eukaryota</taxon>
        <taxon>Fungi</taxon>
        <taxon>Fungi incertae sedis</taxon>
        <taxon>Mucoromycota</taxon>
        <taxon>Glomeromycotina</taxon>
        <taxon>Glomeromycetes</taxon>
        <taxon>Glomerales</taxon>
        <taxon>Glomeraceae</taxon>
        <taxon>Rhizophagus</taxon>
    </lineage>
</organism>
<evidence type="ECO:0000313" key="1">
    <source>
        <dbReference type="EMBL" id="ERZ94567.1"/>
    </source>
</evidence>
<accession>U9SKQ7</accession>
<gene>
    <name evidence="1" type="ORF">GLOINDRAFT_14479</name>
</gene>
<dbReference type="AlphaFoldDB" id="U9SKQ7"/>
<proteinExistence type="predicted"/>
<dbReference type="EMBL" id="KI301918">
    <property type="protein sequence ID" value="ERZ94567.1"/>
    <property type="molecule type" value="Genomic_DNA"/>
</dbReference>
<dbReference type="GO" id="GO:0003676">
    <property type="term" value="F:nucleic acid binding"/>
    <property type="evidence" value="ECO:0007669"/>
    <property type="project" value="InterPro"/>
</dbReference>
<evidence type="ECO:0008006" key="2">
    <source>
        <dbReference type="Google" id="ProtNLM"/>
    </source>
</evidence>
<reference evidence="1" key="1">
    <citation type="submission" date="2013-07" db="EMBL/GenBank/DDBJ databases">
        <title>The genome of an arbuscular mycorrhizal fungus provides insights into the evolution of the oldest plant symbiosis.</title>
        <authorList>
            <consortium name="DOE Joint Genome Institute"/>
            <person name="Tisserant E."/>
            <person name="Malbreil M."/>
            <person name="Kuo A."/>
            <person name="Kohler A."/>
            <person name="Symeonidi A."/>
            <person name="Balestrini R."/>
            <person name="Charron P."/>
            <person name="Duensing N."/>
            <person name="Frei-dit-Frey N."/>
            <person name="Gianinazzi-Pearson V."/>
            <person name="Gilbert B."/>
            <person name="Handa Y."/>
            <person name="Hijri M."/>
            <person name="Kaul R."/>
            <person name="Kawaguchi M."/>
            <person name="Krajinski F."/>
            <person name="Lammers P."/>
            <person name="Lapierre D."/>
            <person name="Masclaux F.G."/>
            <person name="Murat C."/>
            <person name="Morin E."/>
            <person name="Ndikumana S."/>
            <person name="Pagni M."/>
            <person name="Petitpierre D."/>
            <person name="Requena N."/>
            <person name="Rosikiewicz P."/>
            <person name="Riley R."/>
            <person name="Saito K."/>
            <person name="San Clemente H."/>
            <person name="Shapiro H."/>
            <person name="van Tuinen D."/>
            <person name="Becard G."/>
            <person name="Bonfante P."/>
            <person name="Paszkowski U."/>
            <person name="Shachar-Hill Y."/>
            <person name="Young J.P."/>
            <person name="Sanders I.R."/>
            <person name="Henrissat B."/>
            <person name="Rensing S.A."/>
            <person name="Grigoriev I.V."/>
            <person name="Corradi N."/>
            <person name="Roux C."/>
            <person name="Martin F."/>
        </authorList>
    </citation>
    <scope>NUCLEOTIDE SEQUENCE</scope>
    <source>
        <strain evidence="1">DAOM 197198</strain>
    </source>
</reference>
<dbReference type="HOGENOM" id="CLU_1769114_0_0_1"/>
<dbReference type="InterPro" id="IPR036397">
    <property type="entry name" value="RNaseH_sf"/>
</dbReference>
<dbReference type="Gene3D" id="3.30.420.10">
    <property type="entry name" value="Ribonuclease H-like superfamily/Ribonuclease H"/>
    <property type="match status" value="1"/>
</dbReference>
<sequence length="147" mass="17347">MFDLTATRLFIKDLLRKGGATKAQKAHMIKTTLFKPFTKDTKEKVLKLSHEKTEMQVSTKTISRNLFELNFPRITVSKFNDKQRENRLNWCIERNGWPISKWKTVIWSDESCFEIFKIDREFGTIRMVPTIENGGRIMVWAVFQEKG</sequence>
<name>U9SKQ7_RHIID</name>
<protein>
    <recommendedName>
        <fullName evidence="2">Transposase Tc1-like domain-containing protein</fullName>
    </recommendedName>
</protein>